<protein>
    <submittedName>
        <fullName evidence="1">Uncharacterized protein</fullName>
    </submittedName>
</protein>
<accession>A0A8S5MH46</accession>
<organism evidence="1">
    <name type="scientific">Siphoviridae sp. ct7es18</name>
    <dbReference type="NCBI Taxonomy" id="2826166"/>
    <lineage>
        <taxon>Viruses</taxon>
        <taxon>Duplodnaviria</taxon>
        <taxon>Heunggongvirae</taxon>
        <taxon>Uroviricota</taxon>
        <taxon>Caudoviricetes</taxon>
    </lineage>
</organism>
<sequence length="127" mass="13999">MVAQWQAELDRLADRDELEQKLAAAIQAGTPQRLEARVLWNAAALEEKLGALQKHLARLLLDGHTSEDAMRAEYGHVLTALPVFLADLCILAKLTGWARPGDILTQCAHTFEFSIDLLLKQGKENGA</sequence>
<dbReference type="EMBL" id="BK014903">
    <property type="protein sequence ID" value="DAD81570.1"/>
    <property type="molecule type" value="Genomic_DNA"/>
</dbReference>
<evidence type="ECO:0000313" key="1">
    <source>
        <dbReference type="EMBL" id="DAD81570.1"/>
    </source>
</evidence>
<proteinExistence type="predicted"/>
<name>A0A8S5MH46_9CAUD</name>
<reference evidence="1" key="1">
    <citation type="journal article" date="2021" name="Proc. Natl. Acad. Sci. U.S.A.">
        <title>A Catalog of Tens of Thousands of Viruses from Human Metagenomes Reveals Hidden Associations with Chronic Diseases.</title>
        <authorList>
            <person name="Tisza M.J."/>
            <person name="Buck C.B."/>
        </authorList>
    </citation>
    <scope>NUCLEOTIDE SEQUENCE</scope>
    <source>
        <strain evidence="1">Ct7es18</strain>
    </source>
</reference>